<dbReference type="PANTHER" id="PTHR30469">
    <property type="entry name" value="MULTIDRUG RESISTANCE PROTEIN MDTA"/>
    <property type="match status" value="1"/>
</dbReference>
<dbReference type="InterPro" id="IPR058649">
    <property type="entry name" value="CzcB_C"/>
</dbReference>
<dbReference type="GO" id="GO:1990281">
    <property type="term" value="C:efflux pump complex"/>
    <property type="evidence" value="ECO:0007669"/>
    <property type="project" value="TreeGrafter"/>
</dbReference>
<comment type="caution">
    <text evidence="3">The sequence shown here is derived from an EMBL/GenBank/DDBJ whole genome shotgun (WGS) entry which is preliminary data.</text>
</comment>
<dbReference type="Gene3D" id="2.40.420.20">
    <property type="match status" value="1"/>
</dbReference>
<evidence type="ECO:0000313" key="4">
    <source>
        <dbReference type="Proteomes" id="UP000275281"/>
    </source>
</evidence>
<dbReference type="Pfam" id="PF25975">
    <property type="entry name" value="CzcB_C"/>
    <property type="match status" value="1"/>
</dbReference>
<reference evidence="3 4" key="1">
    <citation type="submission" date="2018-11" db="EMBL/GenBank/DDBJ databases">
        <authorList>
            <person name="Ye M.-Q."/>
            <person name="Du Z.-J."/>
        </authorList>
    </citation>
    <scope>NUCLEOTIDE SEQUENCE [LARGE SCALE GENOMIC DNA]</scope>
    <source>
        <strain evidence="3 4">U0105</strain>
    </source>
</reference>
<name>A0A3N5Y222_9ALTE</name>
<dbReference type="GO" id="GO:0015562">
    <property type="term" value="F:efflux transmembrane transporter activity"/>
    <property type="evidence" value="ECO:0007669"/>
    <property type="project" value="TreeGrafter"/>
</dbReference>
<proteinExistence type="predicted"/>
<evidence type="ECO:0000313" key="3">
    <source>
        <dbReference type="EMBL" id="RPJ67847.1"/>
    </source>
</evidence>
<protein>
    <submittedName>
        <fullName evidence="3">HlyD family efflux transporter periplasmic adaptor subunit</fullName>
    </submittedName>
</protein>
<dbReference type="RefSeq" id="WP_124025850.1">
    <property type="nucleotide sequence ID" value="NZ_JBHRSN010000005.1"/>
</dbReference>
<dbReference type="PROSITE" id="PS51257">
    <property type="entry name" value="PROKAR_LIPOPROTEIN"/>
    <property type="match status" value="1"/>
</dbReference>
<feature type="domain" description="YknX-like beta-barrel" evidence="2">
    <location>
        <begin position="247"/>
        <end position="325"/>
    </location>
</feature>
<dbReference type="Proteomes" id="UP000275281">
    <property type="component" value="Unassembled WGS sequence"/>
</dbReference>
<dbReference type="AlphaFoldDB" id="A0A3N5Y222"/>
<accession>A0A3N5Y222</accession>
<dbReference type="Gene3D" id="2.40.30.170">
    <property type="match status" value="1"/>
</dbReference>
<dbReference type="OrthoDB" id="8738918at2"/>
<evidence type="ECO:0000259" key="2">
    <source>
        <dbReference type="Pfam" id="PF25990"/>
    </source>
</evidence>
<dbReference type="Pfam" id="PF25990">
    <property type="entry name" value="Beta-barrel_YknX"/>
    <property type="match status" value="1"/>
</dbReference>
<dbReference type="InterPro" id="IPR058636">
    <property type="entry name" value="Beta-barrel_YknX"/>
</dbReference>
<feature type="domain" description="CzcB-like C-terminal circularly permuted SH3-like" evidence="1">
    <location>
        <begin position="335"/>
        <end position="387"/>
    </location>
</feature>
<gene>
    <name evidence="3" type="ORF">DRW07_00055</name>
</gene>
<evidence type="ECO:0000259" key="1">
    <source>
        <dbReference type="Pfam" id="PF25975"/>
    </source>
</evidence>
<dbReference type="EMBL" id="RPOK01000001">
    <property type="protein sequence ID" value="RPJ67847.1"/>
    <property type="molecule type" value="Genomic_DNA"/>
</dbReference>
<sequence>MRYVLLPIALLFISACGEQTTQTTPVFEVEASDFGIQVSGFGEIEAAQSQKIFSPGRRPMTLAWLKEENSYVEAGDVIARFDAQRIQKDSRAEELELLRLEQEILKSVAQQREQKQEVESDQIFVDHEFDFVERFAIDDINVYSQLEIIDTFANRDFLEAKDGFLNWKESSIDQQHDSQIAVLDIRKSGVGSKFEQLQQALSSLEVVSPFSGLLVFEKDRRGEKPAVGQTIFPGRPIAQIPNLDNMQAKVFVQANDAIDLAEGQSVDIVLDAFPGKVFSGEVKQVSGFPRSIERGNPVTYFELIVTLLEQDKNMMQPGRKLSASIKVKAPTPTLVVPLQTLHHEDGNSYVFLQQGDRFIKRQVTSGRKNLHLVEVTSGLESGDLIALAQPANSTVEGDEG</sequence>
<keyword evidence="4" id="KW-1185">Reference proteome</keyword>
<organism evidence="3 4">
    <name type="scientific">Alteromonas sediminis</name>
    <dbReference type="NCBI Taxonomy" id="2259342"/>
    <lineage>
        <taxon>Bacteria</taxon>
        <taxon>Pseudomonadati</taxon>
        <taxon>Pseudomonadota</taxon>
        <taxon>Gammaproteobacteria</taxon>
        <taxon>Alteromonadales</taxon>
        <taxon>Alteromonadaceae</taxon>
        <taxon>Alteromonas/Salinimonas group</taxon>
        <taxon>Alteromonas</taxon>
    </lineage>
</organism>